<dbReference type="EMBL" id="FOGC01000018">
    <property type="protein sequence ID" value="SER27483.1"/>
    <property type="molecule type" value="Genomic_DNA"/>
</dbReference>
<dbReference type="RefSeq" id="WP_092678370.1">
    <property type="nucleotide sequence ID" value="NZ_FOGC01000018.1"/>
</dbReference>
<name>A0A1H9MWK6_9GAMM</name>
<dbReference type="PANTHER" id="PTHR39158:SF1">
    <property type="entry name" value="DNAJ HOMOLOG SUBFAMILY C MEMBER 28"/>
    <property type="match status" value="1"/>
</dbReference>
<gene>
    <name evidence="2" type="ORF">SAMN05216522_11835</name>
</gene>
<dbReference type="InterPro" id="IPR018961">
    <property type="entry name" value="DnaJ_homolog_subfam-C_membr-28"/>
</dbReference>
<proteinExistence type="predicted"/>
<dbReference type="STRING" id="988801.SAMN05216522_11835"/>
<dbReference type="PANTHER" id="PTHR39158">
    <property type="entry name" value="OS08G0560600 PROTEIN"/>
    <property type="match status" value="1"/>
</dbReference>
<feature type="domain" description="DnaJ homologue subfamily C member 28 conserved" evidence="1">
    <location>
        <begin position="7"/>
        <end position="71"/>
    </location>
</feature>
<dbReference type="OrthoDB" id="9798476at2"/>
<protein>
    <recommendedName>
        <fullName evidence="1">DnaJ homologue subfamily C member 28 conserved domain-containing protein</fullName>
    </recommendedName>
</protein>
<reference evidence="3" key="1">
    <citation type="submission" date="2016-10" db="EMBL/GenBank/DDBJ databases">
        <authorList>
            <person name="Varghese N."/>
            <person name="Submissions S."/>
        </authorList>
    </citation>
    <scope>NUCLEOTIDE SEQUENCE [LARGE SCALE GENOMIC DNA]</scope>
    <source>
        <strain evidence="3">8N4</strain>
    </source>
</reference>
<dbReference type="Pfam" id="PF09350">
    <property type="entry name" value="DJC28_CD"/>
    <property type="match status" value="1"/>
</dbReference>
<keyword evidence="3" id="KW-1185">Reference proteome</keyword>
<accession>A0A1H9MWK6</accession>
<sequence>MFCFDSLVERQIQEAQHQGKFDDLAGVGKPLVLDDDSQVPENLRMSYRILKMSGFLPEVLQLRQEALTLQCLLDKATDADERSTYHAHLEFIKMKISQRGLSTRFLDDVAYGEEVRGKLLGNDDL</sequence>
<dbReference type="AlphaFoldDB" id="A0A1H9MWK6"/>
<dbReference type="InterPro" id="IPR052573">
    <property type="entry name" value="DnaJ_C_subfamily_28"/>
</dbReference>
<evidence type="ECO:0000313" key="2">
    <source>
        <dbReference type="EMBL" id="SER27483.1"/>
    </source>
</evidence>
<evidence type="ECO:0000313" key="3">
    <source>
        <dbReference type="Proteomes" id="UP000242515"/>
    </source>
</evidence>
<dbReference type="Proteomes" id="UP000242515">
    <property type="component" value="Unassembled WGS sequence"/>
</dbReference>
<evidence type="ECO:0000259" key="1">
    <source>
        <dbReference type="Pfam" id="PF09350"/>
    </source>
</evidence>
<organism evidence="2 3">
    <name type="scientific">Rosenbergiella nectarea</name>
    <dbReference type="NCBI Taxonomy" id="988801"/>
    <lineage>
        <taxon>Bacteria</taxon>
        <taxon>Pseudomonadati</taxon>
        <taxon>Pseudomonadota</taxon>
        <taxon>Gammaproteobacteria</taxon>
        <taxon>Enterobacterales</taxon>
        <taxon>Erwiniaceae</taxon>
        <taxon>Rosenbergiella</taxon>
    </lineage>
</organism>